<accession>A0AAV4ALS4</accession>
<name>A0AAV4ALS4_9GAST</name>
<evidence type="ECO:0000313" key="2">
    <source>
        <dbReference type="Proteomes" id="UP000735302"/>
    </source>
</evidence>
<protein>
    <submittedName>
        <fullName evidence="1">Uncharacterized protein</fullName>
    </submittedName>
</protein>
<sequence>MFVKKKTISKGENLSSTRVLVNVMKLAQVFSRLYDNGSPRPGQRELCPALEYCPCQGATFADSLGQAGVQCGETETRLTVSKLPAVCWRLLDPSAGVSHAILVQAVFFIPQLVLVSVNHIGFYWGCC</sequence>
<keyword evidence="2" id="KW-1185">Reference proteome</keyword>
<proteinExistence type="predicted"/>
<dbReference type="AlphaFoldDB" id="A0AAV4ALS4"/>
<comment type="caution">
    <text evidence="1">The sequence shown here is derived from an EMBL/GenBank/DDBJ whole genome shotgun (WGS) entry which is preliminary data.</text>
</comment>
<dbReference type="EMBL" id="BLXT01003842">
    <property type="protein sequence ID" value="GFO07184.1"/>
    <property type="molecule type" value="Genomic_DNA"/>
</dbReference>
<evidence type="ECO:0000313" key="1">
    <source>
        <dbReference type="EMBL" id="GFO07184.1"/>
    </source>
</evidence>
<reference evidence="1 2" key="1">
    <citation type="journal article" date="2021" name="Elife">
        <title>Chloroplast acquisition without the gene transfer in kleptoplastic sea slugs, Plakobranchus ocellatus.</title>
        <authorList>
            <person name="Maeda T."/>
            <person name="Takahashi S."/>
            <person name="Yoshida T."/>
            <person name="Shimamura S."/>
            <person name="Takaki Y."/>
            <person name="Nagai Y."/>
            <person name="Toyoda A."/>
            <person name="Suzuki Y."/>
            <person name="Arimoto A."/>
            <person name="Ishii H."/>
            <person name="Satoh N."/>
            <person name="Nishiyama T."/>
            <person name="Hasebe M."/>
            <person name="Maruyama T."/>
            <person name="Minagawa J."/>
            <person name="Obokata J."/>
            <person name="Shigenobu S."/>
        </authorList>
    </citation>
    <scope>NUCLEOTIDE SEQUENCE [LARGE SCALE GENOMIC DNA]</scope>
</reference>
<organism evidence="1 2">
    <name type="scientific">Plakobranchus ocellatus</name>
    <dbReference type="NCBI Taxonomy" id="259542"/>
    <lineage>
        <taxon>Eukaryota</taxon>
        <taxon>Metazoa</taxon>
        <taxon>Spiralia</taxon>
        <taxon>Lophotrochozoa</taxon>
        <taxon>Mollusca</taxon>
        <taxon>Gastropoda</taxon>
        <taxon>Heterobranchia</taxon>
        <taxon>Euthyneura</taxon>
        <taxon>Panpulmonata</taxon>
        <taxon>Sacoglossa</taxon>
        <taxon>Placobranchoidea</taxon>
        <taxon>Plakobranchidae</taxon>
        <taxon>Plakobranchus</taxon>
    </lineage>
</organism>
<gene>
    <name evidence="1" type="ORF">PoB_003368900</name>
</gene>
<dbReference type="Proteomes" id="UP000735302">
    <property type="component" value="Unassembled WGS sequence"/>
</dbReference>